<dbReference type="AlphaFoldDB" id="A0A0A0DI35"/>
<keyword evidence="6" id="KW-1185">Reference proteome</keyword>
<name>A0A0A0DI35_9STRE</name>
<comment type="similarity">
    <text evidence="1">Belongs to the MapZ family.</text>
</comment>
<keyword evidence="1" id="KW-0812">Transmembrane</keyword>
<comment type="caution">
    <text evidence="5">The sequence shown here is derived from an EMBL/GenBank/DDBJ whole genome shotgun (WGS) entry which is preliminary data.</text>
</comment>
<evidence type="ECO:0000256" key="2">
    <source>
        <dbReference type="SAM" id="MobiDB-lite"/>
    </source>
</evidence>
<dbReference type="GO" id="GO:0051301">
    <property type="term" value="P:cell division"/>
    <property type="evidence" value="ECO:0007669"/>
    <property type="project" value="UniProtKB-UniRule"/>
</dbReference>
<feature type="transmembrane region" description="Helical" evidence="1">
    <location>
        <begin position="164"/>
        <end position="184"/>
    </location>
</feature>
<sequence length="470" mass="50846">MNEKDLESSQESILDFEEAKDLTVGQVKRKNEEVEAGVTDEDSILDKYIKQHREEIEAGKFDTQNFEETPEESHPLNVAFDLDDFAKERHEDGGSEELEAAPDHSADLYETQLAEEAELAPNKSALEIDDLPVEPFVDPSDDSLQEADEEDFESLEVPFYKKKVVLYSVLALFAVTAVGTSLYFTLGRNSGNRTAGSSSVSTTQSSKKSVSSSSKKEASLKEFNDLYASFFTDSSQTAVKNSKFGELENLKAKLEALKGTSDYDAAKTKYDALVKQISAIQSVNSQFDGGAITDGVLNTEAKANADANFSDVSSGNAKLDEVLKAAVAQGRSQVVPAPAPGTDQGGSPATAGGGSGSGTVSNSYTGFGLPSDGVNLQRHLSRVPYNQAAIDDVNNPAWIFNPGVLEKILQTSRERGYITGDQFILEKVNIIKGNGYYNLFKPDGTYLFSINCKTGYFVGNGPGYAEDLDY</sequence>
<comment type="subcellular location">
    <subcellularLocation>
        <location evidence="1">Cell membrane</location>
        <topology evidence="1">Single-pass membrane protein</topology>
    </subcellularLocation>
    <text evidence="1">In newborn cells, forms a ring positioned at mid-cell. Soon after cell division starts and the cells begin elongating, the ring splits into two rings that, as elongation proceeds, move along and mark the future division sites.</text>
</comment>
<keyword evidence="1" id="KW-0472">Membrane</keyword>
<comment type="function">
    <text evidence="1">Early cell division protein that marks the future cell division site and supports proper FtsZ ring positioning.</text>
</comment>
<dbReference type="InterPro" id="IPR041295">
    <property type="entry name" value="MapZ_EC1"/>
</dbReference>
<dbReference type="Pfam" id="PF18041">
    <property type="entry name" value="MapZ_EC1"/>
    <property type="match status" value="1"/>
</dbReference>
<accession>A0A0A0DI35</accession>
<feature type="domain" description="MapZ extracellular" evidence="3">
    <location>
        <begin position="204"/>
        <end position="329"/>
    </location>
</feature>
<keyword evidence="1" id="KW-1003">Cell membrane</keyword>
<feature type="domain" description="MapZ extracellular C-terminal" evidence="4">
    <location>
        <begin position="382"/>
        <end position="460"/>
    </location>
</feature>
<dbReference type="HAMAP" id="MF_01941">
    <property type="entry name" value="MapZ"/>
    <property type="match status" value="1"/>
</dbReference>
<evidence type="ECO:0000256" key="1">
    <source>
        <dbReference type="HAMAP-Rule" id="MF_01941"/>
    </source>
</evidence>
<feature type="region of interest" description="Disordered" evidence="2">
    <location>
        <begin position="334"/>
        <end position="357"/>
    </location>
</feature>
<organism evidence="5 6">
    <name type="scientific">Streptococcus sinensis</name>
    <dbReference type="NCBI Taxonomy" id="176090"/>
    <lineage>
        <taxon>Bacteria</taxon>
        <taxon>Bacillati</taxon>
        <taxon>Bacillota</taxon>
        <taxon>Bacilli</taxon>
        <taxon>Lactobacillales</taxon>
        <taxon>Streptococcaceae</taxon>
        <taxon>Streptococcus</taxon>
    </lineage>
</organism>
<dbReference type="EMBL" id="JPEN01000092">
    <property type="protein sequence ID" value="KGM36637.1"/>
    <property type="molecule type" value="Genomic_DNA"/>
</dbReference>
<gene>
    <name evidence="1" type="primary">mapZ</name>
    <name evidence="5" type="ORF">SSIN_1620</name>
</gene>
<comment type="subunit">
    <text evidence="1">Interacts with FtsZ.</text>
</comment>
<keyword evidence="1" id="KW-1133">Transmembrane helix</keyword>
<dbReference type="InterPro" id="IPR030858">
    <property type="entry name" value="MapZ"/>
</dbReference>
<dbReference type="InterPro" id="IPR040532">
    <property type="entry name" value="MapZ_C2"/>
</dbReference>
<dbReference type="PATRIC" id="fig|176090.4.peg.1568"/>
<protein>
    <recommendedName>
        <fullName evidence="1">Mid-cell-anchored protein Z</fullName>
    </recommendedName>
</protein>
<dbReference type="Pfam" id="PF18708">
    <property type="entry name" value="MapZ_C2"/>
    <property type="match status" value="1"/>
</dbReference>
<evidence type="ECO:0000313" key="6">
    <source>
        <dbReference type="Proteomes" id="UP000030019"/>
    </source>
</evidence>
<evidence type="ECO:0000313" key="5">
    <source>
        <dbReference type="EMBL" id="KGM36637.1"/>
    </source>
</evidence>
<keyword evidence="1" id="KW-0132">Cell division</keyword>
<dbReference type="eggNOG" id="ENOG5032TWV">
    <property type="taxonomic scope" value="Bacteria"/>
</dbReference>
<proteinExistence type="inferred from homology"/>
<keyword evidence="1" id="KW-0131">Cell cycle</keyword>
<evidence type="ECO:0000259" key="3">
    <source>
        <dbReference type="Pfam" id="PF18041"/>
    </source>
</evidence>
<reference evidence="5 6" key="1">
    <citation type="submission" date="2014-06" db="EMBL/GenBank/DDBJ databases">
        <authorList>
            <person name="Teng J.L."/>
            <person name="Huang Y."/>
            <person name="Tse H."/>
            <person name="Lau S.K."/>
            <person name="Woo P.C."/>
        </authorList>
    </citation>
    <scope>NUCLEOTIDE SEQUENCE [LARGE SCALE GENOMIC DNA]</scope>
    <source>
        <strain evidence="5 6">HKU4</strain>
    </source>
</reference>
<dbReference type="Proteomes" id="UP000030019">
    <property type="component" value="Unassembled WGS sequence"/>
</dbReference>
<evidence type="ECO:0000259" key="4">
    <source>
        <dbReference type="Pfam" id="PF18708"/>
    </source>
</evidence>
<dbReference type="STRING" id="176090.SSIN_1620"/>
<dbReference type="GO" id="GO:0005886">
    <property type="term" value="C:plasma membrane"/>
    <property type="evidence" value="ECO:0007669"/>
    <property type="project" value="UniProtKB-SubCell"/>
</dbReference>